<comment type="caution">
    <text evidence="2">The sequence shown here is derived from an EMBL/GenBank/DDBJ whole genome shotgun (WGS) entry which is preliminary data.</text>
</comment>
<feature type="region of interest" description="Disordered" evidence="1">
    <location>
        <begin position="258"/>
        <end position="331"/>
    </location>
</feature>
<feature type="compositionally biased region" description="Basic residues" evidence="1">
    <location>
        <begin position="489"/>
        <end position="500"/>
    </location>
</feature>
<dbReference type="Gramene" id="OIT25439">
    <property type="protein sequence ID" value="OIT25439"/>
    <property type="gene ID" value="A4A49_29038"/>
</dbReference>
<feature type="region of interest" description="Disordered" evidence="1">
    <location>
        <begin position="16"/>
        <end position="93"/>
    </location>
</feature>
<feature type="region of interest" description="Disordered" evidence="1">
    <location>
        <begin position="357"/>
        <end position="392"/>
    </location>
</feature>
<accession>A0A1J6KUT5</accession>
<evidence type="ECO:0000313" key="3">
    <source>
        <dbReference type="Proteomes" id="UP000187609"/>
    </source>
</evidence>
<dbReference type="AlphaFoldDB" id="A0A1J6KUT5"/>
<feature type="compositionally biased region" description="Basic and acidic residues" evidence="1">
    <location>
        <begin position="37"/>
        <end position="54"/>
    </location>
</feature>
<evidence type="ECO:0000313" key="2">
    <source>
        <dbReference type="EMBL" id="OIT25439.1"/>
    </source>
</evidence>
<feature type="compositionally biased region" description="Basic and acidic residues" evidence="1">
    <location>
        <begin position="461"/>
        <end position="470"/>
    </location>
</feature>
<feature type="compositionally biased region" description="Basic and acidic residues" evidence="1">
    <location>
        <begin position="286"/>
        <end position="307"/>
    </location>
</feature>
<sequence>MAITTKVENWTIVLIKKGKQGKSRRNPSSWKPNDPQHPIEKNKQQGLKETHDKICTGNGTVKIPTGQKTTPSTDNSLHSNGKDPSPSKTLEQYSHPTKSIEHFDTPVQNLEKSTDKDLCPTKTNQSNPALQTSNKPSMDKDPRTYDTENALLTPPHCPISMDYEVLSINLHTTSQQLGSNNPSTTQKNGSIVLNNRFSSIATSSTSHQSNSPMSLDTNLNNSIDMDLSESINDLTPLNTPGVTTTNIINSLYSTQDLPSTITKKPNTNRDPNNHYIKNVETPKQLPQKERKDKEECLGKRSTPKEQSCDQSATNNITHTPSTNPIHNPTTTPKPCFLKLAGARPNGSQLELELTDQWEGHNHPDRGPMLLGSNNSGRIENSHGKHNEQPLDNPCLNPTPRASIAMEPACMAKPAAMDSIPAFQPTQLELTPLPKRPTSPKPNTHLSEHAWHNDEPTTNDNTHSRHPDFPKQHSSNPPHPYTRTTQPKYREKRRKKRKNIQRKGWWNTGY</sequence>
<keyword evidence="3" id="KW-1185">Reference proteome</keyword>
<feature type="compositionally biased region" description="Polar residues" evidence="1">
    <location>
        <begin position="258"/>
        <end position="270"/>
    </location>
</feature>
<feature type="compositionally biased region" description="Polar residues" evidence="1">
    <location>
        <begin position="66"/>
        <end position="79"/>
    </location>
</feature>
<name>A0A1J6KUT5_NICAT</name>
<organism evidence="2 3">
    <name type="scientific">Nicotiana attenuata</name>
    <name type="common">Coyote tobacco</name>
    <dbReference type="NCBI Taxonomy" id="49451"/>
    <lineage>
        <taxon>Eukaryota</taxon>
        <taxon>Viridiplantae</taxon>
        <taxon>Streptophyta</taxon>
        <taxon>Embryophyta</taxon>
        <taxon>Tracheophyta</taxon>
        <taxon>Spermatophyta</taxon>
        <taxon>Magnoliopsida</taxon>
        <taxon>eudicotyledons</taxon>
        <taxon>Gunneridae</taxon>
        <taxon>Pentapetalae</taxon>
        <taxon>asterids</taxon>
        <taxon>lamiids</taxon>
        <taxon>Solanales</taxon>
        <taxon>Solanaceae</taxon>
        <taxon>Nicotianoideae</taxon>
        <taxon>Nicotianeae</taxon>
        <taxon>Nicotiana</taxon>
    </lineage>
</organism>
<feature type="compositionally biased region" description="Basic residues" evidence="1">
    <location>
        <begin position="16"/>
        <end position="25"/>
    </location>
</feature>
<feature type="compositionally biased region" description="Polar residues" evidence="1">
    <location>
        <begin position="121"/>
        <end position="136"/>
    </location>
</feature>
<dbReference type="Proteomes" id="UP000187609">
    <property type="component" value="Unassembled WGS sequence"/>
</dbReference>
<evidence type="ECO:0000256" key="1">
    <source>
        <dbReference type="SAM" id="MobiDB-lite"/>
    </source>
</evidence>
<reference evidence="2" key="1">
    <citation type="submission" date="2016-11" db="EMBL/GenBank/DDBJ databases">
        <title>The genome of Nicotiana attenuata.</title>
        <authorList>
            <person name="Xu S."/>
            <person name="Brockmoeller T."/>
            <person name="Gaquerel E."/>
            <person name="Navarro A."/>
            <person name="Kuhl H."/>
            <person name="Gase K."/>
            <person name="Ling Z."/>
            <person name="Zhou W."/>
            <person name="Kreitzer C."/>
            <person name="Stanke M."/>
            <person name="Tang H."/>
            <person name="Lyons E."/>
            <person name="Pandey P."/>
            <person name="Pandey S.P."/>
            <person name="Timmermann B."/>
            <person name="Baldwin I.T."/>
        </authorList>
    </citation>
    <scope>NUCLEOTIDE SEQUENCE [LARGE SCALE GENOMIC DNA]</scope>
    <source>
        <strain evidence="2">UT</strain>
    </source>
</reference>
<feature type="compositionally biased region" description="Polar residues" evidence="1">
    <location>
        <begin position="471"/>
        <end position="486"/>
    </location>
</feature>
<feature type="compositionally biased region" description="Basic and acidic residues" evidence="1">
    <location>
        <begin position="379"/>
        <end position="388"/>
    </location>
</feature>
<feature type="compositionally biased region" description="Basic and acidic residues" evidence="1">
    <location>
        <begin position="445"/>
        <end position="454"/>
    </location>
</feature>
<feature type="compositionally biased region" description="Polar residues" evidence="1">
    <location>
        <begin position="308"/>
        <end position="331"/>
    </location>
</feature>
<protein>
    <submittedName>
        <fullName evidence="2">Uncharacterized protein</fullName>
    </submittedName>
</protein>
<feature type="compositionally biased region" description="Basic and acidic residues" evidence="1">
    <location>
        <begin position="137"/>
        <end position="146"/>
    </location>
</feature>
<dbReference type="EMBL" id="MJEQ01003054">
    <property type="protein sequence ID" value="OIT25439.1"/>
    <property type="molecule type" value="Genomic_DNA"/>
</dbReference>
<gene>
    <name evidence="2" type="ORF">A4A49_29038</name>
</gene>
<feature type="region of interest" description="Disordered" evidence="1">
    <location>
        <begin position="111"/>
        <end position="153"/>
    </location>
</feature>
<feature type="region of interest" description="Disordered" evidence="1">
    <location>
        <begin position="427"/>
        <end position="509"/>
    </location>
</feature>
<proteinExistence type="predicted"/>